<dbReference type="GO" id="GO:0004386">
    <property type="term" value="F:helicase activity"/>
    <property type="evidence" value="ECO:0007669"/>
    <property type="project" value="UniProtKB-KW"/>
</dbReference>
<dbReference type="Proteomes" id="UP000203578">
    <property type="component" value="Segment"/>
</dbReference>
<name>A0A0G3BAH4_9VIRU</name>
<feature type="domain" description="Helicase ATP-binding" evidence="15">
    <location>
        <begin position="1178"/>
        <end position="1328"/>
    </location>
</feature>
<dbReference type="GO" id="GO:0044423">
    <property type="term" value="C:virion component"/>
    <property type="evidence" value="ECO:0007669"/>
    <property type="project" value="UniProtKB-KW"/>
</dbReference>
<evidence type="ECO:0000256" key="6">
    <source>
        <dbReference type="ARBA" id="ARBA00022741"/>
    </source>
</evidence>
<dbReference type="PROSITE" id="PS51192">
    <property type="entry name" value="HELICASE_ATP_BIND_1"/>
    <property type="match status" value="1"/>
</dbReference>
<dbReference type="KEGG" id="vg:24443168"/>
<evidence type="ECO:0000256" key="3">
    <source>
        <dbReference type="ARBA" id="ARBA00022484"/>
    </source>
</evidence>
<dbReference type="GO" id="GO:0005524">
    <property type="term" value="F:ATP binding"/>
    <property type="evidence" value="ECO:0007669"/>
    <property type="project" value="UniProtKB-KW"/>
</dbReference>
<evidence type="ECO:0000256" key="8">
    <source>
        <dbReference type="ARBA" id="ARBA00022806"/>
    </source>
</evidence>
<feature type="transmembrane region" description="Helical" evidence="13">
    <location>
        <begin position="101"/>
        <end position="125"/>
    </location>
</feature>
<dbReference type="Gene3D" id="3.40.50.300">
    <property type="entry name" value="P-loop containing nucleotide triphosphate hydrolases"/>
    <property type="match status" value="2"/>
</dbReference>
<keyword evidence="6" id="KW-0547">Nucleotide-binding</keyword>
<dbReference type="RefSeq" id="YP_009143301.1">
    <property type="nucleotide sequence ID" value="NC_027208.1"/>
</dbReference>
<feature type="domain" description="RdRp catalytic" evidence="14">
    <location>
        <begin position="675"/>
        <end position="804"/>
    </location>
</feature>
<dbReference type="Gene3D" id="3.30.70.270">
    <property type="match status" value="1"/>
</dbReference>
<dbReference type="Pfam" id="PF04851">
    <property type="entry name" value="ResIII"/>
    <property type="match status" value="1"/>
</dbReference>
<evidence type="ECO:0000256" key="9">
    <source>
        <dbReference type="ARBA" id="ARBA00022840"/>
    </source>
</evidence>
<evidence type="ECO:0000256" key="7">
    <source>
        <dbReference type="ARBA" id="ARBA00022801"/>
    </source>
</evidence>
<reference evidence="16 17" key="1">
    <citation type="journal article" date="2015" name="Viruses">
        <title>Molecular Characterization of a Novel Positive-Sense, Single-Stranded RNA Mycovirus Infecting the Plant Pathogenic Fungus Sclerotinia sclerotiorum.</title>
        <authorList>
            <person name="Liu R."/>
            <person name="Cheng J."/>
            <person name="Fu Y."/>
            <person name="Jiang D."/>
            <person name="Xie J."/>
        </authorList>
    </citation>
    <scope>NUCLEOTIDE SEQUENCE [LARGE SCALE GENOMIC DNA]</scope>
    <source>
        <strain evidence="16 17">JMTJ14</strain>
    </source>
</reference>
<evidence type="ECO:0000256" key="5">
    <source>
        <dbReference type="ARBA" id="ARBA00022695"/>
    </source>
</evidence>
<dbReference type="GO" id="GO:0003677">
    <property type="term" value="F:DNA binding"/>
    <property type="evidence" value="ECO:0007669"/>
    <property type="project" value="InterPro"/>
</dbReference>
<dbReference type="SUPFAM" id="SSF52540">
    <property type="entry name" value="P-loop containing nucleoside triphosphate hydrolases"/>
    <property type="match status" value="1"/>
</dbReference>
<dbReference type="InterPro" id="IPR006935">
    <property type="entry name" value="Helicase/UvrB_N"/>
</dbReference>
<keyword evidence="4" id="KW-0808">Transferase</keyword>
<evidence type="ECO:0000313" key="17">
    <source>
        <dbReference type="Proteomes" id="UP000203578"/>
    </source>
</evidence>
<dbReference type="InterPro" id="IPR007094">
    <property type="entry name" value="RNA-dir_pol_PSvirus"/>
</dbReference>
<evidence type="ECO:0000259" key="14">
    <source>
        <dbReference type="PROSITE" id="PS50507"/>
    </source>
</evidence>
<feature type="transmembrane region" description="Helical" evidence="13">
    <location>
        <begin position="71"/>
        <end position="94"/>
    </location>
</feature>
<evidence type="ECO:0000256" key="10">
    <source>
        <dbReference type="ARBA" id="ARBA00022844"/>
    </source>
</evidence>
<dbReference type="SUPFAM" id="SSF56672">
    <property type="entry name" value="DNA/RNA polymerases"/>
    <property type="match status" value="1"/>
</dbReference>
<evidence type="ECO:0000259" key="15">
    <source>
        <dbReference type="PROSITE" id="PS51192"/>
    </source>
</evidence>
<keyword evidence="13" id="KW-0472">Membrane</keyword>
<feature type="region of interest" description="Disordered" evidence="12">
    <location>
        <begin position="1644"/>
        <end position="1665"/>
    </location>
</feature>
<keyword evidence="17" id="KW-1185">Reference proteome</keyword>
<dbReference type="InterPro" id="IPR001205">
    <property type="entry name" value="RNA-dir_pol_C"/>
</dbReference>
<dbReference type="InterPro" id="IPR014001">
    <property type="entry name" value="Helicase_ATP-bd"/>
</dbReference>
<keyword evidence="8" id="KW-0347">Helicase</keyword>
<dbReference type="GO" id="GO:0003968">
    <property type="term" value="F:RNA-directed RNA polymerase activity"/>
    <property type="evidence" value="ECO:0007669"/>
    <property type="project" value="UniProtKB-KW"/>
</dbReference>
<dbReference type="PANTHER" id="PTHR18934">
    <property type="entry name" value="ATP-DEPENDENT RNA HELICASE"/>
    <property type="match status" value="1"/>
</dbReference>
<comment type="subcellular location">
    <subcellularLocation>
        <location evidence="2">Host cell</location>
    </subcellularLocation>
    <subcellularLocation>
        <location evidence="1">Virion</location>
    </subcellularLocation>
</comment>
<dbReference type="GO" id="GO:0043657">
    <property type="term" value="C:host cell"/>
    <property type="evidence" value="ECO:0007669"/>
    <property type="project" value="UniProtKB-SubCell"/>
</dbReference>
<dbReference type="GO" id="GO:0003723">
    <property type="term" value="F:RNA binding"/>
    <property type="evidence" value="ECO:0007669"/>
    <property type="project" value="InterPro"/>
</dbReference>
<keyword evidence="7" id="KW-0378">Hydrolase</keyword>
<dbReference type="InterPro" id="IPR043502">
    <property type="entry name" value="DNA/RNA_pol_sf"/>
</dbReference>
<dbReference type="GeneID" id="24443168"/>
<keyword evidence="11" id="KW-0693">Viral RNA replication</keyword>
<dbReference type="InterPro" id="IPR043128">
    <property type="entry name" value="Rev_trsase/Diguanyl_cyclase"/>
</dbReference>
<keyword evidence="3" id="KW-0696">RNA-directed RNA polymerase</keyword>
<dbReference type="SMART" id="SM00487">
    <property type="entry name" value="DEXDc"/>
    <property type="match status" value="1"/>
</dbReference>
<feature type="transmembrane region" description="Helical" evidence="13">
    <location>
        <begin position="262"/>
        <end position="285"/>
    </location>
</feature>
<keyword evidence="9" id="KW-0067">ATP-binding</keyword>
<feature type="transmembrane region" description="Helical" evidence="13">
    <location>
        <begin position="229"/>
        <end position="250"/>
    </location>
</feature>
<evidence type="ECO:0000256" key="13">
    <source>
        <dbReference type="SAM" id="Phobius"/>
    </source>
</evidence>
<dbReference type="GO" id="GO:0006351">
    <property type="term" value="P:DNA-templated transcription"/>
    <property type="evidence" value="ECO:0007669"/>
    <property type="project" value="InterPro"/>
</dbReference>
<dbReference type="EMBL" id="KP842791">
    <property type="protein sequence ID" value="AKJ26309.1"/>
    <property type="molecule type" value="Genomic_RNA"/>
</dbReference>
<dbReference type="PANTHER" id="PTHR18934:SF99">
    <property type="entry name" value="ATP-DEPENDENT RNA HELICASE DHX37-RELATED"/>
    <property type="match status" value="1"/>
</dbReference>
<keyword evidence="13" id="KW-0812">Transmembrane</keyword>
<dbReference type="Pfam" id="PF00680">
    <property type="entry name" value="RdRP_1"/>
    <property type="match status" value="1"/>
</dbReference>
<evidence type="ECO:0000256" key="4">
    <source>
        <dbReference type="ARBA" id="ARBA00022679"/>
    </source>
</evidence>
<keyword evidence="13" id="KW-1133">Transmembrane helix</keyword>
<evidence type="ECO:0000256" key="12">
    <source>
        <dbReference type="SAM" id="MobiDB-lite"/>
    </source>
</evidence>
<organism evidence="16 17">
    <name type="scientific">Sclerotinia sclerotiorum fusarivirus 1</name>
    <dbReference type="NCBI Taxonomy" id="1661062"/>
    <lineage>
        <taxon>Viruses</taxon>
        <taxon>Riboviria</taxon>
        <taxon>Orthornavirae</taxon>
        <taxon>Pisuviricota</taxon>
        <taxon>Duplopiviricetes</taxon>
        <taxon>Durnavirales</taxon>
        <taxon>Fusariviridae</taxon>
        <taxon>Betafusarivirus</taxon>
        <taxon>Betafusarivirus sclerotiniae</taxon>
    </lineage>
</organism>
<accession>A0A0G3BAH4</accession>
<evidence type="ECO:0000256" key="11">
    <source>
        <dbReference type="ARBA" id="ARBA00022953"/>
    </source>
</evidence>
<sequence length="1665" mass="191672">MDSFMQEVWRIFRSRSDVRLVKKILSLGLIAPPPVGVTYYSNEGMLVGWSPKLEDEVYEKSKWLKRALYTISYLFLFGMLLVLVLSSCLFSALFCGMIFGLFWCFLLHPFVCMGTLIALFFLVFVEMVSYSNVMHNIIMTTINTIRGKNFNVIGGSHNMISSIILNYFVSKRHVEASFEYDEFFGTTNRVELDTNANNYHWFDIPEYQEFDSRLVKIQMKYLDWYEKGLWQKLTALVIALVSLKFCSFLFKTTTKVAQKVITCLMLLAVVIGTGMLTPFTIFAMIDWIHYGIQTFFYNCVKLYNYVRSIIKNSLIIFASGLPEINEDGKTIIFKLDGTIKLSSFVHLKFKLLRLRWAIAVLRFLLRSQFIVDRKTANEKKFKFRSVFTSFSLEVTRKINEFNVPGFVRKFPSHLNRLDVQSTIDILKDIGYPIGDVKAQRPNETILGGRHNSWLQDGTNFITGLRALKTYDFVEFNAFKLDVQEYRRSDSYVTIENELESVSRYFNNKSVSIPKEQQVVDAVWEVVKEIFSDSKITPIRSIYKKWKKNYNVGPLAPSSKLRKDGSMKKMRRTEDISRFPTLTSYLNYWNNLYRHFPAMAMISSAFYKSEALPEKKWRRNKVRTPIGSMLPQYLWQMVWSYEPNHRFKPNETPIQIGLPLTGFHLSKLFERHSKMKYHYAGDCTEFDSTITKNVQRIIKSVRKKGFSRHRQFDMISEMIDINYDRLNESLIMTPSTGNVYKKGTGLTTGHASTSSDNSLALVSLYMAAWVNLTGLSAHEFKNFNELSCYGDDNIFSIAEGAPKVWTFENICNVLATWGVTMNNEVPDVDPTDLTKLPFLSKFCKRSTVADQAYFREKMGMNAPQFIVYHNPDALLGKMKAPVLNRDPRYKVTRVLSYMDLCAHNEKAYYVGREVIETLLFKYPDLAFMRARIPSYDQVMEKFYSSNTSVRDPEERDFENFDPDDIVEYGSMTFMDYIFNYMSVVPDVLNPSIKNVGFGRTAQKALGFLTTWPRQLLSKSNGVFSEGHLSMLLQSSCYDFIEDRSLTIQDETDLTLLVRHWLFLYFRLDSEKYNPIAWIDWLLMKFANVQFILNGKIQTKYKNYSFPVWNLLLLGILNIVSIPDIEFIEHGTDLKFSVGESIMNFTLIDPTYWFGKIYNFVLNLIWDQVPPNFKNLQYLENIEHHGKTHLVVAGTGTGKSTTMILYLQSALGHMFKKIIVIEPRSKVVKGLVSYTKTIGVQSSGLTSGLKLDQREKVWYMTAQELLLNPQWVSKENLFVLDESHIDELPYQVVKQMIGAGSGLTTIMTTATPAQKEKDMAFTTTEIELPKIYSTKLKSYNKDVEVQVDRNNWCSRYLGIVTEIMSSYRTPEKFLIFINDKADLEVFSKNVKGKGLFLSSETEEVDLSEDCDFVVTTAVCDVAITIPGVTVVITPNFTRNVQHKPDGTTEPVFVQIDPSTLRQRMGRTGRTNNGDAYVINFKGSFISQSLTINNEGLLTEWLAGGLDINILGKYMPKLFDCFEKNLTTEQLLTLTKFIETNRVDKFKTKQRLKNPDEIPPREMNLFGIHMEGISGTSSGFSFIYSDLLNDYVTLLKNAKEFVSKTDWSKENLSLSKARFARDNFLSSIGSRGAEGSAKPVREEIYGTKRQFHLPETKPTGRPVRKGSF</sequence>
<dbReference type="InterPro" id="IPR001650">
    <property type="entry name" value="Helicase_C-like"/>
</dbReference>
<proteinExistence type="predicted"/>
<dbReference type="InterPro" id="IPR027417">
    <property type="entry name" value="P-loop_NTPase"/>
</dbReference>
<keyword evidence="5" id="KW-0548">Nucleotidyltransferase</keyword>
<evidence type="ECO:0000313" key="16">
    <source>
        <dbReference type="EMBL" id="AKJ26309.1"/>
    </source>
</evidence>
<dbReference type="PROSITE" id="PS50507">
    <property type="entry name" value="RDRP_SSRNA_POS"/>
    <property type="match status" value="1"/>
</dbReference>
<protein>
    <submittedName>
        <fullName evidence="16">Polyprotein</fullName>
    </submittedName>
</protein>
<dbReference type="GO" id="GO:0016787">
    <property type="term" value="F:hydrolase activity"/>
    <property type="evidence" value="ECO:0007669"/>
    <property type="project" value="UniProtKB-KW"/>
</dbReference>
<keyword evidence="10" id="KW-0946">Virion</keyword>
<dbReference type="Pfam" id="PF00271">
    <property type="entry name" value="Helicase_C"/>
    <property type="match status" value="1"/>
</dbReference>
<evidence type="ECO:0000256" key="1">
    <source>
        <dbReference type="ARBA" id="ARBA00004328"/>
    </source>
</evidence>
<evidence type="ECO:0000256" key="2">
    <source>
        <dbReference type="ARBA" id="ARBA00004340"/>
    </source>
</evidence>
<dbReference type="GO" id="GO:0039694">
    <property type="term" value="P:viral RNA genome replication"/>
    <property type="evidence" value="ECO:0007669"/>
    <property type="project" value="InterPro"/>
</dbReference>